<evidence type="ECO:0000313" key="3">
    <source>
        <dbReference type="Proteomes" id="UP001186944"/>
    </source>
</evidence>
<organism evidence="2 3">
    <name type="scientific">Pinctada imbricata</name>
    <name type="common">Atlantic pearl-oyster</name>
    <name type="synonym">Pinctada martensii</name>
    <dbReference type="NCBI Taxonomy" id="66713"/>
    <lineage>
        <taxon>Eukaryota</taxon>
        <taxon>Metazoa</taxon>
        <taxon>Spiralia</taxon>
        <taxon>Lophotrochozoa</taxon>
        <taxon>Mollusca</taxon>
        <taxon>Bivalvia</taxon>
        <taxon>Autobranchia</taxon>
        <taxon>Pteriomorphia</taxon>
        <taxon>Pterioida</taxon>
        <taxon>Pterioidea</taxon>
        <taxon>Pteriidae</taxon>
        <taxon>Pinctada</taxon>
    </lineage>
</organism>
<name>A0AA88YIB2_PINIB</name>
<evidence type="ECO:0000313" key="2">
    <source>
        <dbReference type="EMBL" id="KAK3106090.1"/>
    </source>
</evidence>
<evidence type="ECO:0000259" key="1">
    <source>
        <dbReference type="Pfam" id="PF14529"/>
    </source>
</evidence>
<dbReference type="InterPro" id="IPR036691">
    <property type="entry name" value="Endo/exonu/phosph_ase_sf"/>
</dbReference>
<dbReference type="PANTHER" id="PTHR33395">
    <property type="entry name" value="TRANSCRIPTASE, PUTATIVE-RELATED-RELATED"/>
    <property type="match status" value="1"/>
</dbReference>
<dbReference type="InterPro" id="IPR005135">
    <property type="entry name" value="Endo/exonuclease/phosphatase"/>
</dbReference>
<dbReference type="AlphaFoldDB" id="A0AA88YIB2"/>
<dbReference type="Proteomes" id="UP001186944">
    <property type="component" value="Unassembled WGS sequence"/>
</dbReference>
<gene>
    <name evidence="2" type="ORF">FSP39_012594</name>
</gene>
<protein>
    <recommendedName>
        <fullName evidence="1">Endonuclease/exonuclease/phosphatase domain-containing protein</fullName>
    </recommendedName>
</protein>
<dbReference type="GO" id="GO:0061343">
    <property type="term" value="P:cell adhesion involved in heart morphogenesis"/>
    <property type="evidence" value="ECO:0007669"/>
    <property type="project" value="TreeGrafter"/>
</dbReference>
<dbReference type="Pfam" id="PF14529">
    <property type="entry name" value="Exo_endo_phos_2"/>
    <property type="match status" value="1"/>
</dbReference>
<dbReference type="PANTHER" id="PTHR33395:SF22">
    <property type="entry name" value="REVERSE TRANSCRIPTASE DOMAIN-CONTAINING PROTEIN"/>
    <property type="match status" value="1"/>
</dbReference>
<reference evidence="2" key="1">
    <citation type="submission" date="2019-08" db="EMBL/GenBank/DDBJ databases">
        <title>The improved chromosome-level genome for the pearl oyster Pinctada fucata martensii using PacBio sequencing and Hi-C.</title>
        <authorList>
            <person name="Zheng Z."/>
        </authorList>
    </citation>
    <scope>NUCLEOTIDE SEQUENCE</scope>
    <source>
        <strain evidence="2">ZZ-2019</strain>
        <tissue evidence="2">Adductor muscle</tissue>
    </source>
</reference>
<sequence length="146" mass="16767">MFPGNFPTIGLRGVLLYVRNELKAVEVESGSEFKESVWVKINLKDNDKLLLGCVYKSPSSTEENHKLLNDMVRNINAEDIYSHILVAGDFNFPDINWTTWNSQDKQSIDFIESLRDGYLGQMIDMIDKPTRFRINQTPSLLDLILV</sequence>
<comment type="caution">
    <text evidence="2">The sequence shown here is derived from an EMBL/GenBank/DDBJ whole genome shotgun (WGS) entry which is preliminary data.</text>
</comment>
<dbReference type="EMBL" id="VSWD01000003">
    <property type="protein sequence ID" value="KAK3106090.1"/>
    <property type="molecule type" value="Genomic_DNA"/>
</dbReference>
<accession>A0AA88YIB2</accession>
<dbReference type="Gene3D" id="3.60.10.10">
    <property type="entry name" value="Endonuclease/exonuclease/phosphatase"/>
    <property type="match status" value="1"/>
</dbReference>
<dbReference type="GO" id="GO:0007508">
    <property type="term" value="P:larval heart development"/>
    <property type="evidence" value="ECO:0007669"/>
    <property type="project" value="TreeGrafter"/>
</dbReference>
<dbReference type="SUPFAM" id="SSF56219">
    <property type="entry name" value="DNase I-like"/>
    <property type="match status" value="1"/>
</dbReference>
<feature type="domain" description="Endonuclease/exonuclease/phosphatase" evidence="1">
    <location>
        <begin position="52"/>
        <end position="146"/>
    </location>
</feature>
<keyword evidence="3" id="KW-1185">Reference proteome</keyword>
<dbReference type="GO" id="GO:0003824">
    <property type="term" value="F:catalytic activity"/>
    <property type="evidence" value="ECO:0007669"/>
    <property type="project" value="InterPro"/>
</dbReference>
<proteinExistence type="predicted"/>
<dbReference type="GO" id="GO:0031012">
    <property type="term" value="C:extracellular matrix"/>
    <property type="evidence" value="ECO:0007669"/>
    <property type="project" value="TreeGrafter"/>
</dbReference>